<organism evidence="4 5">
    <name type="scientific">Lasiosphaeria hispida</name>
    <dbReference type="NCBI Taxonomy" id="260671"/>
    <lineage>
        <taxon>Eukaryota</taxon>
        <taxon>Fungi</taxon>
        <taxon>Dikarya</taxon>
        <taxon>Ascomycota</taxon>
        <taxon>Pezizomycotina</taxon>
        <taxon>Sordariomycetes</taxon>
        <taxon>Sordariomycetidae</taxon>
        <taxon>Sordariales</taxon>
        <taxon>Lasiosphaeriaceae</taxon>
        <taxon>Lasiosphaeria</taxon>
    </lineage>
</organism>
<evidence type="ECO:0000313" key="4">
    <source>
        <dbReference type="EMBL" id="KAK3348982.1"/>
    </source>
</evidence>
<dbReference type="Proteomes" id="UP001275084">
    <property type="component" value="Unassembled WGS sequence"/>
</dbReference>
<feature type="repeat" description="ANK" evidence="3">
    <location>
        <begin position="293"/>
        <end position="320"/>
    </location>
</feature>
<evidence type="ECO:0000256" key="3">
    <source>
        <dbReference type="PROSITE-ProRule" id="PRU00023"/>
    </source>
</evidence>
<dbReference type="EMBL" id="JAUIQD010000005">
    <property type="protein sequence ID" value="KAK3348982.1"/>
    <property type="molecule type" value="Genomic_DNA"/>
</dbReference>
<proteinExistence type="predicted"/>
<dbReference type="Gene3D" id="1.25.40.20">
    <property type="entry name" value="Ankyrin repeat-containing domain"/>
    <property type="match status" value="2"/>
</dbReference>
<accession>A0AAJ0MBV4</accession>
<dbReference type="SMART" id="SM00248">
    <property type="entry name" value="ANK"/>
    <property type="match status" value="5"/>
</dbReference>
<sequence length="1104" mass="122842">MASIHSLPNELYIYILKMHVLSIPDLAAVAKTSRHLFLLANFCLYEAAARDTEASRLVLSTSAENGFIRPAELLLSFGGNANVEIFSPFFRSRLRDISAAQRRQFGRRPLVDKNFIAECQRSAIAYQPGWTTSVQEWTKTGHLYEIATASARPGPNAIRWTALHVAAHRGDNDMVNLLLRYGADMAAAAVGCCDCFPSFHFTKYGRLPDSDHMIPRTASHGAVCAGHLSTAYILLAREAPPPPSTVPAPSVNQPLARMTGPQQSSLHLAAWHGHLELCAFLVEQKGCDVNLARPVTPLVYAACGGHLQTVGRYLLDKGADWQNLMVDGRNHTILTFLLQAARWKDAHWVLDLGPNTASATTDDGLCPLQACIEAAPDNSTPLWDPFGSWTKMQDEIMAKRAQQKEALSAQKTLGPDWEFERCRMIRRLLATRIVKEGVVQFPTPTYPMVEIAVKRTLPATLKELLATTGVLPLQHSFVASCLNFAFEKIGASSASSVEILKLLLDSAPPGSNVPVALHQAFLGPNFTPTFAKPNEVRQRTAVVTFLHRRLVSQRQYISPKDWRDALIKACTPGFVDACKTLSALEPGILRHLWAKDLKNMLWQATPRPHSRGDVALVEWILASAAELGQKEWLLAQVDLHYLESSLSFRIGKLLLDHGARLDFPSRSDRASKINSRSDHRSLWGERPAWAANYHFSARTRQQMFIDNEHQYAAMLTICSRPHREGALELLQRMVEVLGENAGSLVNCASEKSWETFERVSCPTLATPACKLASASICEQNEQQASTQRAMMDILMNNGAEVHAIVSSETLDQPSNLNHDVDKIFRKAQEGEVFAAGHVPKSTNRWSHLPLALVWQSNPIMNAIDARNIGLVKLMFNARPLTTRNSNLGQYYLFRACGLSDEYYHSIPGGIPCPKILEAIFDLANLDNANFVNEFKHQNQMEVEIKLQTPLEVLLAKLIMASTPSASAPQHICHCEEEIRIGEDDLSKCIYALLKRGAMWTSILNAKARTRNDSLRSLRRLIGDMEENSGLKITNHYIYHNVAKLRKHIVLQWDRADIDALPPDFNPFEMGDIKATYGTKLEASEPMEGVEAADKILEELFPEPS</sequence>
<keyword evidence="2 3" id="KW-0040">ANK repeat</keyword>
<feature type="repeat" description="ANK" evidence="3">
    <location>
        <begin position="158"/>
        <end position="190"/>
    </location>
</feature>
<reference evidence="4" key="2">
    <citation type="submission" date="2023-06" db="EMBL/GenBank/DDBJ databases">
        <authorList>
            <consortium name="Lawrence Berkeley National Laboratory"/>
            <person name="Haridas S."/>
            <person name="Hensen N."/>
            <person name="Bonometti L."/>
            <person name="Westerberg I."/>
            <person name="Brannstrom I.O."/>
            <person name="Guillou S."/>
            <person name="Cros-Aarteil S."/>
            <person name="Calhoun S."/>
            <person name="Kuo A."/>
            <person name="Mondo S."/>
            <person name="Pangilinan J."/>
            <person name="Riley R."/>
            <person name="Labutti K."/>
            <person name="Andreopoulos B."/>
            <person name="Lipzen A."/>
            <person name="Chen C."/>
            <person name="Yanf M."/>
            <person name="Daum C."/>
            <person name="Ng V."/>
            <person name="Clum A."/>
            <person name="Steindorff A."/>
            <person name="Ohm R."/>
            <person name="Martin F."/>
            <person name="Silar P."/>
            <person name="Natvig D."/>
            <person name="Lalanne C."/>
            <person name="Gautier V."/>
            <person name="Ament-Velasquez S.L."/>
            <person name="Kruys A."/>
            <person name="Hutchinson M.I."/>
            <person name="Powell A.J."/>
            <person name="Barry K."/>
            <person name="Miller A.N."/>
            <person name="Grigoriev I.V."/>
            <person name="Debuchy R."/>
            <person name="Gladieux P."/>
            <person name="Thoren M.H."/>
            <person name="Johannesson H."/>
        </authorList>
    </citation>
    <scope>NUCLEOTIDE SEQUENCE</scope>
    <source>
        <strain evidence="4">CBS 955.72</strain>
    </source>
</reference>
<dbReference type="Pfam" id="PF00023">
    <property type="entry name" value="Ank"/>
    <property type="match status" value="1"/>
</dbReference>
<dbReference type="InterPro" id="IPR002110">
    <property type="entry name" value="Ankyrin_rpt"/>
</dbReference>
<dbReference type="PROSITE" id="PS50088">
    <property type="entry name" value="ANK_REPEAT"/>
    <property type="match status" value="2"/>
</dbReference>
<dbReference type="PROSITE" id="PS50297">
    <property type="entry name" value="ANK_REP_REGION"/>
    <property type="match status" value="2"/>
</dbReference>
<keyword evidence="1" id="KW-0677">Repeat</keyword>
<dbReference type="PANTHER" id="PTHR24123:SF33">
    <property type="entry name" value="PROTEIN HOS4"/>
    <property type="match status" value="1"/>
</dbReference>
<evidence type="ECO:0000256" key="1">
    <source>
        <dbReference type="ARBA" id="ARBA00022737"/>
    </source>
</evidence>
<dbReference type="InterPro" id="IPR051165">
    <property type="entry name" value="Multifunctional_ANK_Repeat"/>
</dbReference>
<keyword evidence="5" id="KW-1185">Reference proteome</keyword>
<dbReference type="InterPro" id="IPR036770">
    <property type="entry name" value="Ankyrin_rpt-contain_sf"/>
</dbReference>
<dbReference type="PANTHER" id="PTHR24123">
    <property type="entry name" value="ANKYRIN REPEAT-CONTAINING"/>
    <property type="match status" value="1"/>
</dbReference>
<gene>
    <name evidence="4" type="ORF">B0T25DRAFT_609391</name>
</gene>
<comment type="caution">
    <text evidence="4">The sequence shown here is derived from an EMBL/GenBank/DDBJ whole genome shotgun (WGS) entry which is preliminary data.</text>
</comment>
<evidence type="ECO:0008006" key="6">
    <source>
        <dbReference type="Google" id="ProtNLM"/>
    </source>
</evidence>
<reference evidence="4" key="1">
    <citation type="journal article" date="2023" name="Mol. Phylogenet. Evol.">
        <title>Genome-scale phylogeny and comparative genomics of the fungal order Sordariales.</title>
        <authorList>
            <person name="Hensen N."/>
            <person name="Bonometti L."/>
            <person name="Westerberg I."/>
            <person name="Brannstrom I.O."/>
            <person name="Guillou S."/>
            <person name="Cros-Aarteil S."/>
            <person name="Calhoun S."/>
            <person name="Haridas S."/>
            <person name="Kuo A."/>
            <person name="Mondo S."/>
            <person name="Pangilinan J."/>
            <person name="Riley R."/>
            <person name="LaButti K."/>
            <person name="Andreopoulos B."/>
            <person name="Lipzen A."/>
            <person name="Chen C."/>
            <person name="Yan M."/>
            <person name="Daum C."/>
            <person name="Ng V."/>
            <person name="Clum A."/>
            <person name="Steindorff A."/>
            <person name="Ohm R.A."/>
            <person name="Martin F."/>
            <person name="Silar P."/>
            <person name="Natvig D.O."/>
            <person name="Lalanne C."/>
            <person name="Gautier V."/>
            <person name="Ament-Velasquez S.L."/>
            <person name="Kruys A."/>
            <person name="Hutchinson M.I."/>
            <person name="Powell A.J."/>
            <person name="Barry K."/>
            <person name="Miller A.N."/>
            <person name="Grigoriev I.V."/>
            <person name="Debuchy R."/>
            <person name="Gladieux P."/>
            <person name="Hiltunen Thoren M."/>
            <person name="Johannesson H."/>
        </authorList>
    </citation>
    <scope>NUCLEOTIDE SEQUENCE</scope>
    <source>
        <strain evidence="4">CBS 955.72</strain>
    </source>
</reference>
<protein>
    <recommendedName>
        <fullName evidence="6">Ankyrin</fullName>
    </recommendedName>
</protein>
<dbReference type="Pfam" id="PF12796">
    <property type="entry name" value="Ank_2"/>
    <property type="match status" value="1"/>
</dbReference>
<dbReference type="SUPFAM" id="SSF48403">
    <property type="entry name" value="Ankyrin repeat"/>
    <property type="match status" value="1"/>
</dbReference>
<evidence type="ECO:0000313" key="5">
    <source>
        <dbReference type="Proteomes" id="UP001275084"/>
    </source>
</evidence>
<evidence type="ECO:0000256" key="2">
    <source>
        <dbReference type="ARBA" id="ARBA00023043"/>
    </source>
</evidence>
<dbReference type="AlphaFoldDB" id="A0AAJ0MBV4"/>
<name>A0AAJ0MBV4_9PEZI</name>